<dbReference type="GO" id="GO:0030976">
    <property type="term" value="F:thiamine pyrophosphate binding"/>
    <property type="evidence" value="ECO:0007669"/>
    <property type="project" value="InterPro"/>
</dbReference>
<evidence type="ECO:0000256" key="4">
    <source>
        <dbReference type="ARBA" id="ARBA00022723"/>
    </source>
</evidence>
<evidence type="ECO:0000256" key="7">
    <source>
        <dbReference type="ARBA" id="ARBA00023052"/>
    </source>
</evidence>
<gene>
    <name evidence="14" type="primary">ipdC</name>
    <name evidence="14" type="ORF">NCTC12121_03173</name>
</gene>
<dbReference type="Gene3D" id="3.40.50.970">
    <property type="match status" value="2"/>
</dbReference>
<dbReference type="SUPFAM" id="SSF52467">
    <property type="entry name" value="DHS-like NAD/FAD-binding domain"/>
    <property type="match status" value="1"/>
</dbReference>
<dbReference type="Proteomes" id="UP000255248">
    <property type="component" value="Unassembled WGS sequence"/>
</dbReference>
<evidence type="ECO:0000256" key="2">
    <source>
        <dbReference type="ARBA" id="ARBA00001964"/>
    </source>
</evidence>
<dbReference type="SUPFAM" id="SSF52518">
    <property type="entry name" value="Thiamin diphosphate-binding fold (THDP-binding)"/>
    <property type="match status" value="2"/>
</dbReference>
<dbReference type="RefSeq" id="WP_035370655.1">
    <property type="nucleotide sequence ID" value="NZ_CP065626.1"/>
</dbReference>
<dbReference type="Pfam" id="PF00205">
    <property type="entry name" value="TPP_enzyme_M"/>
    <property type="match status" value="1"/>
</dbReference>
<dbReference type="FunFam" id="3.40.50.970:FF:000019">
    <property type="entry name" value="Pyruvate decarboxylase isozyme"/>
    <property type="match status" value="1"/>
</dbReference>
<dbReference type="PANTHER" id="PTHR43452">
    <property type="entry name" value="PYRUVATE DECARBOXYLASE"/>
    <property type="match status" value="1"/>
</dbReference>
<dbReference type="EC" id="4.1.1.74" evidence="14"/>
<dbReference type="CDD" id="cd07038">
    <property type="entry name" value="TPP_PYR_PDC_IPDC_like"/>
    <property type="match status" value="1"/>
</dbReference>
<organism evidence="14 15">
    <name type="scientific">Edwardsiella hoshinae</name>
    <dbReference type="NCBI Taxonomy" id="93378"/>
    <lineage>
        <taxon>Bacteria</taxon>
        <taxon>Pseudomonadati</taxon>
        <taxon>Pseudomonadota</taxon>
        <taxon>Gammaproteobacteria</taxon>
        <taxon>Enterobacterales</taxon>
        <taxon>Hafniaceae</taxon>
        <taxon>Edwardsiella</taxon>
    </lineage>
</organism>
<keyword evidence="14" id="KW-0670">Pyruvate</keyword>
<dbReference type="AlphaFoldDB" id="A0A376DM55"/>
<keyword evidence="6 9" id="KW-0460">Magnesium</keyword>
<dbReference type="InterPro" id="IPR047214">
    <property type="entry name" value="TPP_PDC_IPDC"/>
</dbReference>
<comment type="cofactor">
    <cofactor evidence="9">
        <name>Mg(2+)</name>
        <dbReference type="ChEBI" id="CHEBI:18420"/>
    </cofactor>
    <text evidence="9">Binds 1 Mg(2+) per subunit.</text>
</comment>
<feature type="domain" description="Thiamine pyrophosphate enzyme central" evidence="11">
    <location>
        <begin position="196"/>
        <end position="320"/>
    </location>
</feature>
<evidence type="ECO:0000259" key="12">
    <source>
        <dbReference type="Pfam" id="PF02775"/>
    </source>
</evidence>
<feature type="binding site" evidence="9">
    <location>
        <position position="457"/>
    </location>
    <ligand>
        <name>Mg(2+)</name>
        <dbReference type="ChEBI" id="CHEBI:18420"/>
    </ligand>
</feature>
<dbReference type="InterPro" id="IPR012001">
    <property type="entry name" value="Thiamin_PyroP_enz_TPP-bd_dom"/>
</dbReference>
<dbReference type="Pfam" id="PF02776">
    <property type="entry name" value="TPP_enzyme_N"/>
    <property type="match status" value="1"/>
</dbReference>
<feature type="binding site" evidence="9">
    <location>
        <position position="459"/>
    </location>
    <ligand>
        <name>Mg(2+)</name>
        <dbReference type="ChEBI" id="CHEBI:18420"/>
    </ligand>
</feature>
<dbReference type="GO" id="GO:0004737">
    <property type="term" value="F:pyruvate decarboxylase activity"/>
    <property type="evidence" value="ECO:0007669"/>
    <property type="project" value="TreeGrafter"/>
</dbReference>
<dbReference type="EMBL" id="UFXZ01000001">
    <property type="protein sequence ID" value="STC91704.1"/>
    <property type="molecule type" value="Genomic_DNA"/>
</dbReference>
<evidence type="ECO:0000256" key="3">
    <source>
        <dbReference type="ARBA" id="ARBA00007812"/>
    </source>
</evidence>
<dbReference type="Gene3D" id="3.40.50.1220">
    <property type="entry name" value="TPP-binding domain"/>
    <property type="match status" value="1"/>
</dbReference>
<evidence type="ECO:0000259" key="13">
    <source>
        <dbReference type="Pfam" id="PF02776"/>
    </source>
</evidence>
<dbReference type="PIRSF" id="PIRSF036565">
    <property type="entry name" value="Pyruvt_ip_decrb"/>
    <property type="match status" value="1"/>
</dbReference>
<evidence type="ECO:0000256" key="9">
    <source>
        <dbReference type="PIRSR" id="PIRSR036565-2"/>
    </source>
</evidence>
<sequence>MTSVVEYVLSRLYDLGIRDIFGVPGDYAFPIEDAVCADPRLRWVGNCNELNAAYAADGYARIQGMAALSTTFGVGELSALNGIAGAYAESLPLFHLVGMPASAVQAAGKLVHHTLGDGDFSHFAHASAAFVCASAILTPENCVVELARLIDAALRYRKPVYIGIPCDYAVMPINTSTVPLSTPLHSDPQVLAEVSARIVERLKQSQQACALPGIYLTRHQVRQAAQNLIEAANLCFATMIMDKGVLDESHPNYIGMYNGQLLNPEVRDFVESCDCVLLMGTLLSDFNSGGFTARLDPTRCITLMPESVRIGATEYLQVRMEDVLNAVVQQVSPLPRPTEAPQPQPLAAVNASGAINASYLYARWQQMLRPHDIVVAETGTVSMGLSFALLPPGASFHNQTLWGAIGWATPAALGCALASPTQRTLLLSGEGAHQLTVQEISQFARHGVKPIIFILNNDGYLIERLLCQDGEAGYNNLVPWQYAQLPQALGCQGWFCARVTTCEALDEAIRHAEQCDRGAYIEVITGEYVAPPLAEKMHHAMASLYHDHAG</sequence>
<evidence type="ECO:0000256" key="1">
    <source>
        <dbReference type="ARBA" id="ARBA00001920"/>
    </source>
</evidence>
<dbReference type="InterPro" id="IPR047213">
    <property type="entry name" value="TPP_PYR_PDC_IPDC-like"/>
</dbReference>
<comment type="cofactor">
    <cofactor evidence="2">
        <name>thiamine diphosphate</name>
        <dbReference type="ChEBI" id="CHEBI:58937"/>
    </cofactor>
</comment>
<dbReference type="InterPro" id="IPR029061">
    <property type="entry name" value="THDP-binding"/>
</dbReference>
<dbReference type="InterPro" id="IPR012110">
    <property type="entry name" value="PDC/IPDC-like"/>
</dbReference>
<dbReference type="GO" id="GO:0005829">
    <property type="term" value="C:cytosol"/>
    <property type="evidence" value="ECO:0007669"/>
    <property type="project" value="TreeGrafter"/>
</dbReference>
<evidence type="ECO:0000256" key="8">
    <source>
        <dbReference type="ARBA" id="ARBA00023239"/>
    </source>
</evidence>
<feature type="domain" description="Thiamine pyrophosphate enzyme N-terminal TPP-binding" evidence="13">
    <location>
        <begin position="4"/>
        <end position="106"/>
    </location>
</feature>
<evidence type="ECO:0000256" key="10">
    <source>
        <dbReference type="RuleBase" id="RU362132"/>
    </source>
</evidence>
<keyword evidence="8 14" id="KW-0456">Lyase</keyword>
<keyword evidence="4 9" id="KW-0479">Metal-binding</keyword>
<keyword evidence="7 10" id="KW-0786">Thiamine pyrophosphate</keyword>
<evidence type="ECO:0000313" key="15">
    <source>
        <dbReference type="Proteomes" id="UP000255248"/>
    </source>
</evidence>
<dbReference type="InterPro" id="IPR011766">
    <property type="entry name" value="TPP_enzyme_TPP-bd"/>
</dbReference>
<dbReference type="OrthoDB" id="9785953at2"/>
<accession>A0A376DM55</accession>
<dbReference type="Pfam" id="PF02775">
    <property type="entry name" value="TPP_enzyme_C"/>
    <property type="match status" value="1"/>
</dbReference>
<dbReference type="FunFam" id="3.40.50.970:FF:000024">
    <property type="entry name" value="Pyruvate decarboxylase isozyme"/>
    <property type="match status" value="1"/>
</dbReference>
<dbReference type="GO" id="GO:0000949">
    <property type="term" value="P:aromatic amino acid family catabolic process to alcohol via Ehrlich pathway"/>
    <property type="evidence" value="ECO:0007669"/>
    <property type="project" value="TreeGrafter"/>
</dbReference>
<dbReference type="InterPro" id="IPR029035">
    <property type="entry name" value="DHS-like_NAD/FAD-binding_dom"/>
</dbReference>
<evidence type="ECO:0000313" key="14">
    <source>
        <dbReference type="EMBL" id="STC91704.1"/>
    </source>
</evidence>
<dbReference type="GO" id="GO:0000287">
    <property type="term" value="F:magnesium ion binding"/>
    <property type="evidence" value="ECO:0007669"/>
    <property type="project" value="InterPro"/>
</dbReference>
<protein>
    <submittedName>
        <fullName evidence="14">Indole-3-pyruvate decarboxylase</fullName>
        <ecNumber evidence="14">4.1.1.74</ecNumber>
    </submittedName>
</protein>
<evidence type="ECO:0000256" key="6">
    <source>
        <dbReference type="ARBA" id="ARBA00022842"/>
    </source>
</evidence>
<evidence type="ECO:0000259" key="11">
    <source>
        <dbReference type="Pfam" id="PF00205"/>
    </source>
</evidence>
<keyword evidence="5" id="KW-0210">Decarboxylase</keyword>
<comment type="similarity">
    <text evidence="3 10">Belongs to the TPP enzyme family.</text>
</comment>
<comment type="cofactor">
    <cofactor evidence="1">
        <name>a metal cation</name>
        <dbReference type="ChEBI" id="CHEBI:25213"/>
    </cofactor>
</comment>
<dbReference type="PANTHER" id="PTHR43452:SF30">
    <property type="entry name" value="PYRUVATE DECARBOXYLASE ISOZYME 1-RELATED"/>
    <property type="match status" value="1"/>
</dbReference>
<reference evidence="14 15" key="1">
    <citation type="submission" date="2018-06" db="EMBL/GenBank/DDBJ databases">
        <authorList>
            <consortium name="Pathogen Informatics"/>
            <person name="Doyle S."/>
        </authorList>
    </citation>
    <scope>NUCLEOTIDE SEQUENCE [LARGE SCALE GENOMIC DNA]</scope>
    <source>
        <strain evidence="14 15">NCTC12121</strain>
    </source>
</reference>
<name>A0A376DM55_9GAMM</name>
<proteinExistence type="inferred from homology"/>
<dbReference type="InterPro" id="IPR012000">
    <property type="entry name" value="Thiamin_PyroP_enz_cen_dom"/>
</dbReference>
<dbReference type="CDD" id="cd02005">
    <property type="entry name" value="TPP_PDC_IPDC"/>
    <property type="match status" value="1"/>
</dbReference>
<dbReference type="STRING" id="93378.A9798_15120"/>
<dbReference type="GO" id="GO:0047434">
    <property type="term" value="F:indolepyruvate decarboxylase activity"/>
    <property type="evidence" value="ECO:0007669"/>
    <property type="project" value="UniProtKB-EC"/>
</dbReference>
<evidence type="ECO:0000256" key="5">
    <source>
        <dbReference type="ARBA" id="ARBA00022793"/>
    </source>
</evidence>
<feature type="domain" description="Thiamine pyrophosphate enzyme TPP-binding" evidence="12">
    <location>
        <begin position="379"/>
        <end position="523"/>
    </location>
</feature>